<evidence type="ECO:0000313" key="12">
    <source>
        <dbReference type="Proteomes" id="UP000887574"/>
    </source>
</evidence>
<dbReference type="GO" id="GO:0006370">
    <property type="term" value="P:7-methylguanosine mRNA capping"/>
    <property type="evidence" value="ECO:0007669"/>
    <property type="project" value="UniProtKB-KW"/>
</dbReference>
<dbReference type="Pfam" id="PF09088">
    <property type="entry name" value="MIF4G_like"/>
    <property type="match status" value="1"/>
</dbReference>
<dbReference type="Pfam" id="PF09090">
    <property type="entry name" value="MIF4G_like_2"/>
    <property type="match status" value="1"/>
</dbReference>
<evidence type="ECO:0000256" key="9">
    <source>
        <dbReference type="SAM" id="Coils"/>
    </source>
</evidence>
<reference evidence="13" key="1">
    <citation type="submission" date="2022-11" db="UniProtKB">
        <authorList>
            <consortium name="WormBaseParasite"/>
        </authorList>
    </citation>
    <scope>IDENTIFICATION</scope>
</reference>
<dbReference type="GO" id="GO:0000339">
    <property type="term" value="F:RNA cap binding"/>
    <property type="evidence" value="ECO:0007669"/>
    <property type="project" value="InterPro"/>
</dbReference>
<protein>
    <recommendedName>
        <fullName evidence="3">Nuclear cap-binding protein subunit 1</fullName>
    </recommendedName>
    <alternativeName>
        <fullName evidence="8">80 kDa nuclear cap-binding protein</fullName>
    </alternativeName>
</protein>
<keyword evidence="5" id="KW-0506">mRNA capping</keyword>
<evidence type="ECO:0000256" key="8">
    <source>
        <dbReference type="ARBA" id="ARBA00030965"/>
    </source>
</evidence>
<accession>A0A915DCU4</accession>
<dbReference type="Pfam" id="PF02854">
    <property type="entry name" value="MIF4G"/>
    <property type="match status" value="1"/>
</dbReference>
<dbReference type="InterPro" id="IPR027159">
    <property type="entry name" value="CBP80"/>
</dbReference>
<evidence type="ECO:0000256" key="2">
    <source>
        <dbReference type="ARBA" id="ARBA00007413"/>
    </source>
</evidence>
<comment type="subcellular location">
    <subcellularLocation>
        <location evidence="1">Nucleus</location>
    </subcellularLocation>
</comment>
<evidence type="ECO:0000256" key="4">
    <source>
        <dbReference type="ARBA" id="ARBA00022664"/>
    </source>
</evidence>
<proteinExistence type="inferred from homology"/>
<dbReference type="InterPro" id="IPR015174">
    <property type="entry name" value="MIF4G-like_typ-2"/>
</dbReference>
<dbReference type="AlphaFoldDB" id="A0A915DCU4"/>
<evidence type="ECO:0000256" key="7">
    <source>
        <dbReference type="ARBA" id="ARBA00023242"/>
    </source>
</evidence>
<dbReference type="InterPro" id="IPR015172">
    <property type="entry name" value="MIF4G-like_typ-1"/>
</dbReference>
<dbReference type="InterPro" id="IPR003890">
    <property type="entry name" value="MIF4G-like_typ-3"/>
</dbReference>
<dbReference type="InterPro" id="IPR016024">
    <property type="entry name" value="ARM-type_fold"/>
</dbReference>
<dbReference type="Gene3D" id="1.25.40.180">
    <property type="match status" value="4"/>
</dbReference>
<evidence type="ECO:0000256" key="6">
    <source>
        <dbReference type="ARBA" id="ARBA00023187"/>
    </source>
</evidence>
<evidence type="ECO:0000256" key="5">
    <source>
        <dbReference type="ARBA" id="ARBA00023042"/>
    </source>
</evidence>
<keyword evidence="6" id="KW-0508">mRNA splicing</keyword>
<dbReference type="GO" id="GO:0006406">
    <property type="term" value="P:mRNA export from nucleus"/>
    <property type="evidence" value="ECO:0007669"/>
    <property type="project" value="InterPro"/>
</dbReference>
<dbReference type="GO" id="GO:0005846">
    <property type="term" value="C:nuclear cap binding complex"/>
    <property type="evidence" value="ECO:0007669"/>
    <property type="project" value="InterPro"/>
</dbReference>
<dbReference type="PANTHER" id="PTHR12412">
    <property type="entry name" value="CAP BINDING PROTEIN"/>
    <property type="match status" value="1"/>
</dbReference>
<evidence type="ECO:0000256" key="3">
    <source>
        <dbReference type="ARBA" id="ARBA00019879"/>
    </source>
</evidence>
<comment type="similarity">
    <text evidence="2">Belongs to the NCBP1 family.</text>
</comment>
<keyword evidence="7" id="KW-0539">Nucleus</keyword>
<dbReference type="GO" id="GO:0005634">
    <property type="term" value="C:nucleus"/>
    <property type="evidence" value="ECO:0007669"/>
    <property type="project" value="UniProtKB-SubCell"/>
</dbReference>
<evidence type="ECO:0000259" key="11">
    <source>
        <dbReference type="SMART" id="SM00543"/>
    </source>
</evidence>
<dbReference type="SUPFAM" id="SSF48371">
    <property type="entry name" value="ARM repeat"/>
    <property type="match status" value="3"/>
</dbReference>
<keyword evidence="9" id="KW-0175">Coiled coil</keyword>
<name>A0A915DCU4_9BILA</name>
<feature type="domain" description="MIF4G" evidence="11">
    <location>
        <begin position="119"/>
        <end position="331"/>
    </location>
</feature>
<dbReference type="SMART" id="SM00543">
    <property type="entry name" value="MIF4G"/>
    <property type="match status" value="1"/>
</dbReference>
<organism evidence="12 13">
    <name type="scientific">Ditylenchus dipsaci</name>
    <dbReference type="NCBI Taxonomy" id="166011"/>
    <lineage>
        <taxon>Eukaryota</taxon>
        <taxon>Metazoa</taxon>
        <taxon>Ecdysozoa</taxon>
        <taxon>Nematoda</taxon>
        <taxon>Chromadorea</taxon>
        <taxon>Rhabditida</taxon>
        <taxon>Tylenchina</taxon>
        <taxon>Tylenchomorpha</taxon>
        <taxon>Sphaerularioidea</taxon>
        <taxon>Anguinidae</taxon>
        <taxon>Anguininae</taxon>
        <taxon>Ditylenchus</taxon>
    </lineage>
</organism>
<evidence type="ECO:0000313" key="13">
    <source>
        <dbReference type="WBParaSite" id="jg18291"/>
    </source>
</evidence>
<sequence>MSDVLSRMTICCGGSNVSFAILFETVLTIKMKSSVQLKALAVDIVDRVFMDRDGSIQSSSLSLRARSDGYVDCRVIRHIKFIAKKPAKIMEDFTRRRRIQTSDGEEETGSKRIRGPEGADIGGKLINMISRVDENLKGTLENTLEQLSVTLDQNLDPYEGQIISILSECAMYLPEKLTMFTTLIGVLNSKNSEFGANMVAKLVSELNDAFAKENYDIALRLCTFLCDLGNARVVDTQSIVEFLSGFVNLVGDENVQSNYFAYLVLHALPWIGPELQESRPEELENILSRLELYLGKRSKLYVKMLQVWTTNQPHPQEDYLDCLWTQIQKLKNDRWLEHHIVRLYASTSFKDLLGDQSVIRHQLPSIDLGVIETKKSFPHPKIVFRLFDYTDIPDNLDQALPPDTSIERFLVEEDLNWIIDNNYLEWHTCAKVLLNYHRREVVPLNYVIIEVILGTQASELLYQRADNMQQLCIDRFVDWFSYHLSNFQYRWSWSDWADCLELDSLHPRRIFVREVIEKCLRLSYHKKVVEFLPAVFQDIIPPEPSIIYVLDDEHARDFHALMTEKRPAEEMLKLLQRTSTENETNEQISYDPNSVAVFCAVLFKLASRTFSHSFAALTKYHKIFRKVVENSEEMQSVILRTLYDCWNRHKQMLTILVDKLLKMQIVEPSVVQAWVFCDDMKREFKRSWVWDVLNTAITRLECHCRKLSDVQNELKEKIEKLKNKPAAEDQDDENMEGVGAENEGVHRPKITAPETDPKEGMDVDAMEVDSINPGDNRTEIRGKNASSLEILEQKLADSTSNLEEVEENLRTILLNICHKFTLILTEHLLNCETDGTEIETDFYNVLCAGRLRHIFLAHADSMLKYADDLDRELFNTPTIEKRIREVFLEFRALKG</sequence>
<evidence type="ECO:0000256" key="1">
    <source>
        <dbReference type="ARBA" id="ARBA00004123"/>
    </source>
</evidence>
<feature type="coiled-coil region" evidence="9">
    <location>
        <begin position="788"/>
        <end position="815"/>
    </location>
</feature>
<keyword evidence="4" id="KW-0507">mRNA processing</keyword>
<evidence type="ECO:0000256" key="10">
    <source>
        <dbReference type="SAM" id="MobiDB-lite"/>
    </source>
</evidence>
<dbReference type="GO" id="GO:0008380">
    <property type="term" value="P:RNA splicing"/>
    <property type="evidence" value="ECO:0007669"/>
    <property type="project" value="UniProtKB-KW"/>
</dbReference>
<dbReference type="GO" id="GO:0000184">
    <property type="term" value="P:nuclear-transcribed mRNA catabolic process, nonsense-mediated decay"/>
    <property type="evidence" value="ECO:0007669"/>
    <property type="project" value="TreeGrafter"/>
</dbReference>
<dbReference type="Proteomes" id="UP000887574">
    <property type="component" value="Unplaced"/>
</dbReference>
<dbReference type="GO" id="GO:0003729">
    <property type="term" value="F:mRNA binding"/>
    <property type="evidence" value="ECO:0007669"/>
    <property type="project" value="TreeGrafter"/>
</dbReference>
<dbReference type="PANTHER" id="PTHR12412:SF2">
    <property type="entry name" value="NUCLEAR CAP-BINDING PROTEIN SUBUNIT 1"/>
    <property type="match status" value="1"/>
</dbReference>
<dbReference type="WBParaSite" id="jg18291">
    <property type="protein sequence ID" value="jg18291"/>
    <property type="gene ID" value="jg18291"/>
</dbReference>
<keyword evidence="12" id="KW-1185">Reference proteome</keyword>
<feature type="region of interest" description="Disordered" evidence="10">
    <location>
        <begin position="721"/>
        <end position="762"/>
    </location>
</feature>